<dbReference type="PROSITE" id="PS00211">
    <property type="entry name" value="ABC_TRANSPORTER_1"/>
    <property type="match status" value="1"/>
</dbReference>
<evidence type="ECO:0000256" key="6">
    <source>
        <dbReference type="ARBA" id="ARBA00022989"/>
    </source>
</evidence>
<dbReference type="PANTHER" id="PTHR42781">
    <property type="entry name" value="SPERMIDINE/PUTRESCINE IMPORT ATP-BINDING PROTEIN POTA"/>
    <property type="match status" value="1"/>
</dbReference>
<feature type="domain" description="ABC transmembrane type-1" evidence="10">
    <location>
        <begin position="45"/>
        <end position="244"/>
    </location>
</feature>
<dbReference type="InterPro" id="IPR013611">
    <property type="entry name" value="Transp-assoc_OB_typ2"/>
</dbReference>
<dbReference type="Pfam" id="PF00005">
    <property type="entry name" value="ABC_tran"/>
    <property type="match status" value="1"/>
</dbReference>
<evidence type="ECO:0000256" key="4">
    <source>
        <dbReference type="ARBA" id="ARBA00022741"/>
    </source>
</evidence>
<dbReference type="RefSeq" id="WP_286344349.1">
    <property type="nucleotide sequence ID" value="NZ_AP027732.1"/>
</dbReference>
<keyword evidence="4" id="KW-0547">Nucleotide-binding</keyword>
<keyword evidence="5" id="KW-0067">ATP-binding</keyword>
<feature type="transmembrane region" description="Helical" evidence="8">
    <location>
        <begin position="225"/>
        <end position="243"/>
    </location>
</feature>
<dbReference type="PROSITE" id="PS50928">
    <property type="entry name" value="ABC_TM1"/>
    <property type="match status" value="1"/>
</dbReference>
<keyword evidence="2 8" id="KW-0813">Transport</keyword>
<dbReference type="SUPFAM" id="SSF50331">
    <property type="entry name" value="MOP-like"/>
    <property type="match status" value="1"/>
</dbReference>
<keyword evidence="12" id="KW-1185">Reference proteome</keyword>
<dbReference type="Gene3D" id="2.40.50.100">
    <property type="match status" value="1"/>
</dbReference>
<dbReference type="PANTHER" id="PTHR42781:SF4">
    <property type="entry name" value="SPERMIDINE_PUTRESCINE IMPORT ATP-BINDING PROTEIN POTA"/>
    <property type="match status" value="1"/>
</dbReference>
<feature type="transmembrane region" description="Helical" evidence="8">
    <location>
        <begin position="125"/>
        <end position="146"/>
    </location>
</feature>
<evidence type="ECO:0008006" key="13">
    <source>
        <dbReference type="Google" id="ProtNLM"/>
    </source>
</evidence>
<name>A0ABM8GTJ1_9MICO</name>
<proteinExistence type="inferred from homology"/>
<dbReference type="InterPro" id="IPR027417">
    <property type="entry name" value="P-loop_NTPase"/>
</dbReference>
<feature type="transmembrane region" description="Helical" evidence="8">
    <location>
        <begin position="49"/>
        <end position="71"/>
    </location>
</feature>
<feature type="transmembrane region" description="Helical" evidence="8">
    <location>
        <begin position="167"/>
        <end position="188"/>
    </location>
</feature>
<evidence type="ECO:0000256" key="5">
    <source>
        <dbReference type="ARBA" id="ARBA00022840"/>
    </source>
</evidence>
<accession>A0ABM8GTJ1</accession>
<evidence type="ECO:0000313" key="12">
    <source>
        <dbReference type="Proteomes" id="UP001321486"/>
    </source>
</evidence>
<dbReference type="Proteomes" id="UP001321486">
    <property type="component" value="Chromosome"/>
</dbReference>
<gene>
    <name evidence="11" type="ORF">GCM10025867_38690</name>
</gene>
<dbReference type="Gene3D" id="1.10.3720.10">
    <property type="entry name" value="MetI-like"/>
    <property type="match status" value="1"/>
</dbReference>
<keyword evidence="3 8" id="KW-0812">Transmembrane</keyword>
<dbReference type="CDD" id="cd06261">
    <property type="entry name" value="TM_PBP2"/>
    <property type="match status" value="1"/>
</dbReference>
<dbReference type="SMART" id="SM00382">
    <property type="entry name" value="AAA"/>
    <property type="match status" value="1"/>
</dbReference>
<dbReference type="Pfam" id="PF00528">
    <property type="entry name" value="BPD_transp_1"/>
    <property type="match status" value="1"/>
</dbReference>
<sequence length="622" mass="64682">MSRSPLTYLGGLLALYLLVPIAAFVVRFAVSDDRGFEAPGLASAFWTSIASASISTAIIVVLGVPLAFALARSTSWLSRAVGVLVQLPLALPPVMSGIVLIYIVGPYTWLGELFGGELTGTLTGIVIAQTFVASPFLVIAARSAFAALDPALDDLAATLGHRPLARFLRVALPAASSGIGAGILLTWLRALGEYGATVLLSYHPYSLPVFTSVQFQSSGIPGTQAPTALALAIAIVAVVVGLIRRPRRKATSAGSRGTRRAPTIVPTEPRAALPTPVSFALDARVGGFHLEVAHRAGAHRIAILGPSGSGKSMTLRALAGLLGDRAGSVALAGEDVTDVSTESRHVGYVAQGGALLPGRTVRQQVGFGVGTDPAVAAWWLSTLHLDGLDDRLPEQLSGGQRQRVALASALSREPRVVLLDEPFSALDAPVREELRREVRRLQRETGLSTVLVTHDPEEAALLADEILVIEGGKILQSGTRGEVYGRPASPEVARLLGIPNLLRGVVTSHGAFETSGTTVPAPDHGLPVGSPVLWSVRPERLRVVRAVPSGAAGSEAQAGVAATVTDVVDLGTSTTVTVRVGEGTELRAHTTDVVELAVGEAARVRWDPAALSVWADAAAGRP</sequence>
<evidence type="ECO:0000313" key="11">
    <source>
        <dbReference type="EMBL" id="BDZ51628.1"/>
    </source>
</evidence>
<dbReference type="EMBL" id="AP027732">
    <property type="protein sequence ID" value="BDZ51628.1"/>
    <property type="molecule type" value="Genomic_DNA"/>
</dbReference>
<dbReference type="SUPFAM" id="SSF161098">
    <property type="entry name" value="MetI-like"/>
    <property type="match status" value="1"/>
</dbReference>
<dbReference type="SUPFAM" id="SSF52540">
    <property type="entry name" value="P-loop containing nucleoside triphosphate hydrolases"/>
    <property type="match status" value="1"/>
</dbReference>
<feature type="domain" description="ABC transporter" evidence="9">
    <location>
        <begin position="259"/>
        <end position="496"/>
    </location>
</feature>
<feature type="transmembrane region" description="Helical" evidence="8">
    <location>
        <begin position="7"/>
        <end position="29"/>
    </location>
</feature>
<dbReference type="InterPro" id="IPR003439">
    <property type="entry name" value="ABC_transporter-like_ATP-bd"/>
</dbReference>
<comment type="similarity">
    <text evidence="8">Belongs to the binding-protein-dependent transport system permease family.</text>
</comment>
<protein>
    <recommendedName>
        <fullName evidence="13">ATP-binding cassette domain-containing protein</fullName>
    </recommendedName>
</protein>
<dbReference type="InterPro" id="IPR035906">
    <property type="entry name" value="MetI-like_sf"/>
</dbReference>
<dbReference type="InterPro" id="IPR003593">
    <property type="entry name" value="AAA+_ATPase"/>
</dbReference>
<evidence type="ECO:0000256" key="3">
    <source>
        <dbReference type="ARBA" id="ARBA00022692"/>
    </source>
</evidence>
<dbReference type="Gene3D" id="2.40.50.140">
    <property type="entry name" value="Nucleic acid-binding proteins"/>
    <property type="match status" value="1"/>
</dbReference>
<evidence type="ECO:0000259" key="9">
    <source>
        <dbReference type="PROSITE" id="PS50893"/>
    </source>
</evidence>
<keyword evidence="7 8" id="KW-0472">Membrane</keyword>
<organism evidence="11 12">
    <name type="scientific">Frondihabitans sucicola</name>
    <dbReference type="NCBI Taxonomy" id="1268041"/>
    <lineage>
        <taxon>Bacteria</taxon>
        <taxon>Bacillati</taxon>
        <taxon>Actinomycetota</taxon>
        <taxon>Actinomycetes</taxon>
        <taxon>Micrococcales</taxon>
        <taxon>Microbacteriaceae</taxon>
        <taxon>Frondihabitans</taxon>
    </lineage>
</organism>
<evidence type="ECO:0000259" key="10">
    <source>
        <dbReference type="PROSITE" id="PS50928"/>
    </source>
</evidence>
<reference evidence="12" key="1">
    <citation type="journal article" date="2019" name="Int. J. Syst. Evol. Microbiol.">
        <title>The Global Catalogue of Microorganisms (GCM) 10K type strain sequencing project: providing services to taxonomists for standard genome sequencing and annotation.</title>
        <authorList>
            <consortium name="The Broad Institute Genomics Platform"/>
            <consortium name="The Broad Institute Genome Sequencing Center for Infectious Disease"/>
            <person name="Wu L."/>
            <person name="Ma J."/>
        </authorList>
    </citation>
    <scope>NUCLEOTIDE SEQUENCE [LARGE SCALE GENOMIC DNA]</scope>
    <source>
        <strain evidence="12">NBRC 108728</strain>
    </source>
</reference>
<dbReference type="PROSITE" id="PS50893">
    <property type="entry name" value="ABC_TRANSPORTER_2"/>
    <property type="match status" value="1"/>
</dbReference>
<dbReference type="InterPro" id="IPR050093">
    <property type="entry name" value="ABC_SmlMolc_Importer"/>
</dbReference>
<keyword evidence="6 8" id="KW-1133">Transmembrane helix</keyword>
<evidence type="ECO:0000256" key="7">
    <source>
        <dbReference type="ARBA" id="ARBA00023136"/>
    </source>
</evidence>
<evidence type="ECO:0000256" key="2">
    <source>
        <dbReference type="ARBA" id="ARBA00022448"/>
    </source>
</evidence>
<evidence type="ECO:0000256" key="1">
    <source>
        <dbReference type="ARBA" id="ARBA00004141"/>
    </source>
</evidence>
<dbReference type="InterPro" id="IPR000515">
    <property type="entry name" value="MetI-like"/>
</dbReference>
<dbReference type="InterPro" id="IPR008995">
    <property type="entry name" value="Mo/tungstate-bd_C_term_dom"/>
</dbReference>
<dbReference type="InterPro" id="IPR012340">
    <property type="entry name" value="NA-bd_OB-fold"/>
</dbReference>
<evidence type="ECO:0000256" key="8">
    <source>
        <dbReference type="RuleBase" id="RU363032"/>
    </source>
</evidence>
<dbReference type="Pfam" id="PF08402">
    <property type="entry name" value="TOBE_2"/>
    <property type="match status" value="1"/>
</dbReference>
<comment type="subcellular location">
    <subcellularLocation>
        <location evidence="8">Cell membrane</location>
        <topology evidence="8">Multi-pass membrane protein</topology>
    </subcellularLocation>
    <subcellularLocation>
        <location evidence="1">Membrane</location>
        <topology evidence="1">Multi-pass membrane protein</topology>
    </subcellularLocation>
</comment>
<dbReference type="Gene3D" id="3.40.50.300">
    <property type="entry name" value="P-loop containing nucleotide triphosphate hydrolases"/>
    <property type="match status" value="1"/>
</dbReference>
<dbReference type="InterPro" id="IPR017871">
    <property type="entry name" value="ABC_transporter-like_CS"/>
</dbReference>
<feature type="transmembrane region" description="Helical" evidence="8">
    <location>
        <begin position="83"/>
        <end position="105"/>
    </location>
</feature>